<evidence type="ECO:0000313" key="2">
    <source>
        <dbReference type="EMBL" id="KAE8697472.1"/>
    </source>
</evidence>
<feature type="compositionally biased region" description="Polar residues" evidence="1">
    <location>
        <begin position="8"/>
        <end position="29"/>
    </location>
</feature>
<name>A0A6A3A2E1_HIBSY</name>
<keyword evidence="3" id="KW-1185">Reference proteome</keyword>
<dbReference type="Gene3D" id="2.160.20.10">
    <property type="entry name" value="Single-stranded right-handed beta-helix, Pectin lyase-like"/>
    <property type="match status" value="1"/>
</dbReference>
<gene>
    <name evidence="2" type="ORF">F3Y22_tig00110621pilonHSYRG00328</name>
</gene>
<sequence>MAEPKVITVSQTAVPTTDSTGSHRPVESNSKTRTIIRVAPGLQATRFHSQGQANDHHGRECDWKGTFASGSVIVEGNDFIAEYEIDVHSIVVDFWWWQDTLYLHRERQYLRDCYIEGTWTTFSEIAQLSLNIAISTASHLVCNRAQTWLCRGNHRLRVSEVCLNWKRRDGVAYLGRPWGPLEGIYTYTVMFGIHSRRVLAFTSSDVSDLDPIGMNGWLGPKN</sequence>
<dbReference type="UniPathway" id="UPA00545">
    <property type="reaction ID" value="UER00823"/>
</dbReference>
<reference evidence="2" key="1">
    <citation type="submission" date="2019-09" db="EMBL/GenBank/DDBJ databases">
        <title>Draft genome information of white flower Hibiscus syriacus.</title>
        <authorList>
            <person name="Kim Y.-M."/>
        </authorList>
    </citation>
    <scope>NUCLEOTIDE SEQUENCE [LARGE SCALE GENOMIC DNA]</scope>
    <source>
        <strain evidence="2">YM2019G1</strain>
    </source>
</reference>
<dbReference type="AlphaFoldDB" id="A0A6A3A2E1"/>
<feature type="region of interest" description="Disordered" evidence="1">
    <location>
        <begin position="1"/>
        <end position="29"/>
    </location>
</feature>
<proteinExistence type="predicted"/>
<dbReference type="Proteomes" id="UP000436088">
    <property type="component" value="Unassembled WGS sequence"/>
</dbReference>
<evidence type="ECO:0000256" key="1">
    <source>
        <dbReference type="SAM" id="MobiDB-lite"/>
    </source>
</evidence>
<dbReference type="InterPro" id="IPR012334">
    <property type="entry name" value="Pectin_lyas_fold"/>
</dbReference>
<evidence type="ECO:0000313" key="3">
    <source>
        <dbReference type="Proteomes" id="UP000436088"/>
    </source>
</evidence>
<protein>
    <submittedName>
        <fullName evidence="2">Uncharacterized protein</fullName>
    </submittedName>
</protein>
<comment type="caution">
    <text evidence="2">The sequence shown here is derived from an EMBL/GenBank/DDBJ whole genome shotgun (WGS) entry which is preliminary data.</text>
</comment>
<accession>A0A6A3A2E1</accession>
<dbReference type="GO" id="GO:0045490">
    <property type="term" value="P:pectin catabolic process"/>
    <property type="evidence" value="ECO:0007669"/>
    <property type="project" value="UniProtKB-UniPathway"/>
</dbReference>
<dbReference type="EMBL" id="VEPZ02001051">
    <property type="protein sequence ID" value="KAE8697472.1"/>
    <property type="molecule type" value="Genomic_DNA"/>
</dbReference>
<dbReference type="SUPFAM" id="SSF51126">
    <property type="entry name" value="Pectin lyase-like"/>
    <property type="match status" value="1"/>
</dbReference>
<dbReference type="InterPro" id="IPR011050">
    <property type="entry name" value="Pectin_lyase_fold/virulence"/>
</dbReference>
<organism evidence="2 3">
    <name type="scientific">Hibiscus syriacus</name>
    <name type="common">Rose of Sharon</name>
    <dbReference type="NCBI Taxonomy" id="106335"/>
    <lineage>
        <taxon>Eukaryota</taxon>
        <taxon>Viridiplantae</taxon>
        <taxon>Streptophyta</taxon>
        <taxon>Embryophyta</taxon>
        <taxon>Tracheophyta</taxon>
        <taxon>Spermatophyta</taxon>
        <taxon>Magnoliopsida</taxon>
        <taxon>eudicotyledons</taxon>
        <taxon>Gunneridae</taxon>
        <taxon>Pentapetalae</taxon>
        <taxon>rosids</taxon>
        <taxon>malvids</taxon>
        <taxon>Malvales</taxon>
        <taxon>Malvaceae</taxon>
        <taxon>Malvoideae</taxon>
        <taxon>Hibiscus</taxon>
    </lineage>
</organism>